<dbReference type="PROSITE" id="PS51608">
    <property type="entry name" value="SAM_MT_UBIE"/>
    <property type="match status" value="1"/>
</dbReference>
<dbReference type="Gene3D" id="3.40.50.150">
    <property type="entry name" value="Vaccinia Virus protein VP39"/>
    <property type="match status" value="1"/>
</dbReference>
<keyword evidence="3" id="KW-0949">S-adenosyl-L-methionine</keyword>
<dbReference type="NCBIfam" id="TIGR01934">
    <property type="entry name" value="MenG_MenH_UbiE"/>
    <property type="match status" value="1"/>
</dbReference>
<dbReference type="GO" id="GO:0032259">
    <property type="term" value="P:methylation"/>
    <property type="evidence" value="ECO:0007669"/>
    <property type="project" value="UniProtKB-KW"/>
</dbReference>
<keyword evidence="1" id="KW-0489">Methyltransferase</keyword>
<dbReference type="CDD" id="cd02440">
    <property type="entry name" value="AdoMet_MTases"/>
    <property type="match status" value="1"/>
</dbReference>
<dbReference type="AlphaFoldDB" id="A0A381UXL7"/>
<accession>A0A381UXL7</accession>
<evidence type="ECO:0000256" key="2">
    <source>
        <dbReference type="ARBA" id="ARBA00022679"/>
    </source>
</evidence>
<dbReference type="PANTHER" id="PTHR43591">
    <property type="entry name" value="METHYLTRANSFERASE"/>
    <property type="match status" value="1"/>
</dbReference>
<dbReference type="InterPro" id="IPR004033">
    <property type="entry name" value="UbiE/COQ5_MeTrFase"/>
</dbReference>
<dbReference type="InterPro" id="IPR029063">
    <property type="entry name" value="SAM-dependent_MTases_sf"/>
</dbReference>
<proteinExistence type="inferred from homology"/>
<dbReference type="SUPFAM" id="SSF53335">
    <property type="entry name" value="S-adenosyl-L-methionine-dependent methyltransferases"/>
    <property type="match status" value="1"/>
</dbReference>
<dbReference type="Pfam" id="PF01209">
    <property type="entry name" value="Ubie_methyltran"/>
    <property type="match status" value="1"/>
</dbReference>
<keyword evidence="2" id="KW-0808">Transferase</keyword>
<evidence type="ECO:0000256" key="3">
    <source>
        <dbReference type="ARBA" id="ARBA00022691"/>
    </source>
</evidence>
<gene>
    <name evidence="4" type="ORF">METZ01_LOCUS85743</name>
</gene>
<evidence type="ECO:0008006" key="5">
    <source>
        <dbReference type="Google" id="ProtNLM"/>
    </source>
</evidence>
<dbReference type="PANTHER" id="PTHR43591:SF24">
    <property type="entry name" value="2-METHOXY-6-POLYPRENYL-1,4-BENZOQUINOL METHYLASE, MITOCHONDRIAL"/>
    <property type="match status" value="1"/>
</dbReference>
<sequence length="240" mass="27398">MTYTLPNTEEKSVYVEQMFNKIAQKYDLFNDIITFGMHRQWKRFVARQTDLHAEQSCLDLCCGTGDIAREVLRQYPSSKVTGLDFSEEMLNIAESKNTSEIAVKYVPGDAMNIPFQDAVFDAVTIGYGMRNVQDISQFLREILRVLKPEGVLVSLDVGKVRIPILAELNHFYFFHIVPLIGKLLIPGEEIFQYLPESSLEYPNQDSLKNLMIETGFQKVEFHNFVFGASAVHVAYKPAKN</sequence>
<dbReference type="HAMAP" id="MF_01813">
    <property type="entry name" value="MenG_UbiE_methyltr"/>
    <property type="match status" value="1"/>
</dbReference>
<dbReference type="NCBIfam" id="NF001244">
    <property type="entry name" value="PRK00216.1-5"/>
    <property type="match status" value="1"/>
</dbReference>
<protein>
    <recommendedName>
        <fullName evidence="5">Demethylmenaquinone methyltransferase</fullName>
    </recommendedName>
</protein>
<evidence type="ECO:0000313" key="4">
    <source>
        <dbReference type="EMBL" id="SVA32889.1"/>
    </source>
</evidence>
<dbReference type="EMBL" id="UINC01007359">
    <property type="protein sequence ID" value="SVA32889.1"/>
    <property type="molecule type" value="Genomic_DNA"/>
</dbReference>
<dbReference type="GO" id="GO:0008168">
    <property type="term" value="F:methyltransferase activity"/>
    <property type="evidence" value="ECO:0007669"/>
    <property type="project" value="UniProtKB-KW"/>
</dbReference>
<name>A0A381UXL7_9ZZZZ</name>
<evidence type="ECO:0000256" key="1">
    <source>
        <dbReference type="ARBA" id="ARBA00022603"/>
    </source>
</evidence>
<reference evidence="4" key="1">
    <citation type="submission" date="2018-05" db="EMBL/GenBank/DDBJ databases">
        <authorList>
            <person name="Lanie J.A."/>
            <person name="Ng W.-L."/>
            <person name="Kazmierczak K.M."/>
            <person name="Andrzejewski T.M."/>
            <person name="Davidsen T.M."/>
            <person name="Wayne K.J."/>
            <person name="Tettelin H."/>
            <person name="Glass J.I."/>
            <person name="Rusch D."/>
            <person name="Podicherti R."/>
            <person name="Tsui H.-C.T."/>
            <person name="Winkler M.E."/>
        </authorList>
    </citation>
    <scope>NUCLEOTIDE SEQUENCE</scope>
</reference>
<organism evidence="4">
    <name type="scientific">marine metagenome</name>
    <dbReference type="NCBI Taxonomy" id="408172"/>
    <lineage>
        <taxon>unclassified sequences</taxon>
        <taxon>metagenomes</taxon>
        <taxon>ecological metagenomes</taxon>
    </lineage>
</organism>